<evidence type="ECO:0000259" key="4">
    <source>
        <dbReference type="SMART" id="SM00959"/>
    </source>
</evidence>
<dbReference type="Proteomes" id="UP000327013">
    <property type="component" value="Chromosome 7"/>
</dbReference>
<dbReference type="AlphaFoldDB" id="A0A5N6RH71"/>
<dbReference type="EMBL" id="CM017327">
    <property type="protein sequence ID" value="KAE8098741.1"/>
    <property type="molecule type" value="Genomic_DNA"/>
</dbReference>
<dbReference type="InterPro" id="IPR011112">
    <property type="entry name" value="Rho-like_N"/>
</dbReference>
<name>A0A5N6RH71_9ROSI</name>
<dbReference type="SMART" id="SM00959">
    <property type="entry name" value="Rho_N"/>
    <property type="match status" value="1"/>
</dbReference>
<keyword evidence="6" id="KW-1185">Reference proteome</keyword>
<organism evidence="5 6">
    <name type="scientific">Carpinus fangiana</name>
    <dbReference type="NCBI Taxonomy" id="176857"/>
    <lineage>
        <taxon>Eukaryota</taxon>
        <taxon>Viridiplantae</taxon>
        <taxon>Streptophyta</taxon>
        <taxon>Embryophyta</taxon>
        <taxon>Tracheophyta</taxon>
        <taxon>Spermatophyta</taxon>
        <taxon>Magnoliopsida</taxon>
        <taxon>eudicotyledons</taxon>
        <taxon>Gunneridae</taxon>
        <taxon>Pentapetalae</taxon>
        <taxon>rosids</taxon>
        <taxon>fabids</taxon>
        <taxon>Fagales</taxon>
        <taxon>Betulaceae</taxon>
        <taxon>Carpinus</taxon>
    </lineage>
</organism>
<reference evidence="5 6" key="1">
    <citation type="submission" date="2019-06" db="EMBL/GenBank/DDBJ databases">
        <title>A chromosomal-level reference genome of Carpinus fangiana (Coryloideae, Betulaceae).</title>
        <authorList>
            <person name="Yang X."/>
            <person name="Wang Z."/>
            <person name="Zhang L."/>
            <person name="Hao G."/>
            <person name="Liu J."/>
            <person name="Yang Y."/>
        </authorList>
    </citation>
    <scope>NUCLEOTIDE SEQUENCE [LARGE SCALE GENOMIC DNA]</scope>
    <source>
        <strain evidence="5">Cfa_2016G</strain>
        <tissue evidence="5">Leaf</tissue>
    </source>
</reference>
<dbReference type="OrthoDB" id="1065581at2759"/>
<dbReference type="GO" id="GO:0006353">
    <property type="term" value="P:DNA-templated transcription termination"/>
    <property type="evidence" value="ECO:0007669"/>
    <property type="project" value="InterPro"/>
</dbReference>
<keyword evidence="3" id="KW-0812">Transmembrane</keyword>
<sequence length="909" mass="100872">MDLDLWGSSYHQVAQESSYSTLPGWECDFHIGYGYGISMFLSFLSLHFLFVLFLVISMHCVHIYYPFLVVADMIEEDALNEKSCIQVLKILITKADAEIDELEQDLVSLQSQLAWAEHEEWPELCCNALSEKINCLDISIRNLKNTDENDIEVQLLMHREPVERVHEIVRALLRNYFQGKDEQPLDAIALDSSSNVPKHAVSLLDENEMSSNIDSSISIKEETKESSTTGKCTGSNLSLKLQEKKSNYTETIKPKDSTIENSSEDALLHAIDHSNKNKKLSGPNLKIMGEEIEEHNSTPTVDDIILGSSSNSEGERRDHGQEVKPLDAVALDSSSNVPKHAASLLDENEMSSDIDSSISFKEETKESSLTGKCSGSNLSLALQEKKSNYPETIKPEDGTIKNSSKDALPHTIDHSNKKKLSCPNMEVMDVEIEEHNSTPTVDDIILGSSSNSEGERTNHDRKVKPAKTIGKGSSSDAITDAAGRPLGKCDLNVSGNEEVREYNSAATDKMKILNSSSNPKGMGNLPKTDKQANSIVTSISAEALRHATGLNRREKGSDSDLGALGQAEIGNSDLELLRDFVVKIARKECVKGSKIAPTDKIDALGSSVKTEYKRKNPPQKVEVQQTGFAKPGRSSSTSLLEMQDQRGQEAIKLQIMEDEKSQAEDIQKVEVATVAKKSILKVSLKPQKHKGKRKIESDTPRFQESAFPSIRVVSDSSISKSKSKQKSGVSTDIVIFNESWSRKVTKRLVHSGQCESKEQSVACDDGRSSISGTRKKKRKRTDFPSTVKIQDSAVHMELSNLPGSKENLQIIKFYSDDDSQSRALVLYDDSQSKALVPYDDSQSMALVPYDDSQSKALVPLPYTDINLEKLKLFDLRAIAREQKLPKYSKLRKQALVEQLVDHLRGLRYF</sequence>
<protein>
    <recommendedName>
        <fullName evidence="4">Rho termination factor-like N-terminal domain-containing protein</fullName>
    </recommendedName>
</protein>
<evidence type="ECO:0000313" key="5">
    <source>
        <dbReference type="EMBL" id="KAE8098741.1"/>
    </source>
</evidence>
<feature type="region of interest" description="Disordered" evidence="2">
    <location>
        <begin position="441"/>
        <end position="485"/>
    </location>
</feature>
<feature type="coiled-coil region" evidence="1">
    <location>
        <begin position="85"/>
        <end position="146"/>
    </location>
</feature>
<feature type="transmembrane region" description="Helical" evidence="3">
    <location>
        <begin position="40"/>
        <end position="65"/>
    </location>
</feature>
<keyword evidence="3" id="KW-1133">Transmembrane helix</keyword>
<feature type="domain" description="Rho termination factor-like N-terminal" evidence="4">
    <location>
        <begin position="866"/>
        <end position="905"/>
    </location>
</feature>
<evidence type="ECO:0000256" key="1">
    <source>
        <dbReference type="SAM" id="Coils"/>
    </source>
</evidence>
<evidence type="ECO:0000256" key="2">
    <source>
        <dbReference type="SAM" id="MobiDB-lite"/>
    </source>
</evidence>
<feature type="compositionally biased region" description="Basic and acidic residues" evidence="2">
    <location>
        <begin position="390"/>
        <end position="415"/>
    </location>
</feature>
<feature type="region of interest" description="Disordered" evidence="2">
    <location>
        <begin position="390"/>
        <end position="418"/>
    </location>
</feature>
<evidence type="ECO:0000256" key="3">
    <source>
        <dbReference type="SAM" id="Phobius"/>
    </source>
</evidence>
<proteinExistence type="predicted"/>
<keyword evidence="3" id="KW-0472">Membrane</keyword>
<dbReference type="Pfam" id="PF07498">
    <property type="entry name" value="Rho_N"/>
    <property type="match status" value="1"/>
</dbReference>
<gene>
    <name evidence="5" type="ORF">FH972_016782</name>
</gene>
<keyword evidence="1" id="KW-0175">Coiled coil</keyword>
<feature type="region of interest" description="Disordered" evidence="2">
    <location>
        <begin position="301"/>
        <end position="321"/>
    </location>
</feature>
<accession>A0A5N6RH71</accession>
<evidence type="ECO:0000313" key="6">
    <source>
        <dbReference type="Proteomes" id="UP000327013"/>
    </source>
</evidence>
<feature type="region of interest" description="Disordered" evidence="2">
    <location>
        <begin position="755"/>
        <end position="783"/>
    </location>
</feature>